<evidence type="ECO:0000313" key="3">
    <source>
        <dbReference type="Proteomes" id="UP000006671"/>
    </source>
</evidence>
<dbReference type="KEGG" id="ngr:NAEGRDRAFT_69274"/>
<feature type="region of interest" description="Disordered" evidence="1">
    <location>
        <begin position="67"/>
        <end position="156"/>
    </location>
</feature>
<feature type="compositionally biased region" description="Basic and acidic residues" evidence="1">
    <location>
        <begin position="82"/>
        <end position="91"/>
    </location>
</feature>
<evidence type="ECO:0000256" key="1">
    <source>
        <dbReference type="SAM" id="MobiDB-lite"/>
    </source>
</evidence>
<feature type="compositionally biased region" description="Polar residues" evidence="1">
    <location>
        <begin position="1"/>
        <end position="10"/>
    </location>
</feature>
<evidence type="ECO:0000313" key="2">
    <source>
        <dbReference type="EMBL" id="EFC42888.1"/>
    </source>
</evidence>
<gene>
    <name evidence="2" type="ORF">NAEGRDRAFT_69274</name>
</gene>
<accession>D2VK54</accession>
<reference evidence="2 3" key="1">
    <citation type="journal article" date="2010" name="Cell">
        <title>The genome of Naegleria gruberi illuminates early eukaryotic versatility.</title>
        <authorList>
            <person name="Fritz-Laylin L.K."/>
            <person name="Prochnik S.E."/>
            <person name="Ginger M.L."/>
            <person name="Dacks J.B."/>
            <person name="Carpenter M.L."/>
            <person name="Field M.C."/>
            <person name="Kuo A."/>
            <person name="Paredez A."/>
            <person name="Chapman J."/>
            <person name="Pham J."/>
            <person name="Shu S."/>
            <person name="Neupane R."/>
            <person name="Cipriano M."/>
            <person name="Mancuso J."/>
            <person name="Tu H."/>
            <person name="Salamov A."/>
            <person name="Lindquist E."/>
            <person name="Shapiro H."/>
            <person name="Lucas S."/>
            <person name="Grigoriev I.V."/>
            <person name="Cande W.Z."/>
            <person name="Fulton C."/>
            <person name="Rokhsar D.S."/>
            <person name="Dawson S.C."/>
        </authorList>
    </citation>
    <scope>NUCLEOTIDE SEQUENCE [LARGE SCALE GENOMIC DNA]</scope>
    <source>
        <strain evidence="2 3">NEG-M</strain>
    </source>
</reference>
<feature type="region of interest" description="Disordered" evidence="1">
    <location>
        <begin position="1"/>
        <end position="21"/>
    </location>
</feature>
<dbReference type="EMBL" id="GG738877">
    <property type="protein sequence ID" value="EFC42888.1"/>
    <property type="molecule type" value="Genomic_DNA"/>
</dbReference>
<dbReference type="GeneID" id="8862879"/>
<name>D2VK54_NAEGR</name>
<dbReference type="AlphaFoldDB" id="D2VK54"/>
<feature type="compositionally biased region" description="Polar residues" evidence="1">
    <location>
        <begin position="136"/>
        <end position="156"/>
    </location>
</feature>
<dbReference type="VEuPathDB" id="AmoebaDB:NAEGRDRAFT_69274"/>
<organism evidence="3">
    <name type="scientific">Naegleria gruberi</name>
    <name type="common">Amoeba</name>
    <dbReference type="NCBI Taxonomy" id="5762"/>
    <lineage>
        <taxon>Eukaryota</taxon>
        <taxon>Discoba</taxon>
        <taxon>Heterolobosea</taxon>
        <taxon>Tetramitia</taxon>
        <taxon>Eutetramitia</taxon>
        <taxon>Vahlkampfiidae</taxon>
        <taxon>Naegleria</taxon>
    </lineage>
</organism>
<feature type="compositionally biased region" description="Low complexity" evidence="1">
    <location>
        <begin position="67"/>
        <end position="80"/>
    </location>
</feature>
<protein>
    <submittedName>
        <fullName evidence="2">Predicted protein</fullName>
    </submittedName>
</protein>
<dbReference type="Proteomes" id="UP000006671">
    <property type="component" value="Unassembled WGS sequence"/>
</dbReference>
<feature type="compositionally biased region" description="Low complexity" evidence="1">
    <location>
        <begin position="125"/>
        <end position="135"/>
    </location>
</feature>
<keyword evidence="3" id="KW-1185">Reference proteome</keyword>
<dbReference type="InParanoid" id="D2VK54"/>
<sequence>MQQHQTTSPAADNDFVISPCLSSQGEETTPILHNIDPASVFDSPPSAASTIEAQHQQYVMMMQQQMMMNNNNNEQQQQQQVAREEVDHQQEYQEYVSTPMPSSLHHPLSDNIFDAVSDSSNYHHQQPQQPQQQQQLSNDDATTTTCLSTQFGGRWV</sequence>
<proteinExistence type="predicted"/>
<dbReference type="RefSeq" id="XP_002675632.1">
    <property type="nucleotide sequence ID" value="XM_002675586.1"/>
</dbReference>